<dbReference type="Proteomes" id="UP001055115">
    <property type="component" value="Unassembled WGS sequence"/>
</dbReference>
<reference evidence="3 4" key="1">
    <citation type="submission" date="2022-03" db="EMBL/GenBank/DDBJ databases">
        <title>Genome data of Colletotrichum spp.</title>
        <authorList>
            <person name="Utami Y.D."/>
            <person name="Hiruma K."/>
        </authorList>
    </citation>
    <scope>NUCLEOTIDE SEQUENCE [LARGE SCALE GENOMIC DNA]</scope>
    <source>
        <strain evidence="3 4">MAFF 239500</strain>
    </source>
</reference>
<keyword evidence="2" id="KW-0732">Signal</keyword>
<dbReference type="EMBL" id="BQXU01000018">
    <property type="protein sequence ID" value="GKT47034.1"/>
    <property type="molecule type" value="Genomic_DNA"/>
</dbReference>
<organism evidence="3 4">
    <name type="scientific">Colletotrichum spaethianum</name>
    <dbReference type="NCBI Taxonomy" id="700344"/>
    <lineage>
        <taxon>Eukaryota</taxon>
        <taxon>Fungi</taxon>
        <taxon>Dikarya</taxon>
        <taxon>Ascomycota</taxon>
        <taxon>Pezizomycotina</taxon>
        <taxon>Sordariomycetes</taxon>
        <taxon>Hypocreomycetidae</taxon>
        <taxon>Glomerellales</taxon>
        <taxon>Glomerellaceae</taxon>
        <taxon>Colletotrichum</taxon>
        <taxon>Colletotrichum spaethianum species complex</taxon>
    </lineage>
</organism>
<dbReference type="GeneID" id="73328017"/>
<evidence type="ECO:0000313" key="4">
    <source>
        <dbReference type="Proteomes" id="UP001055115"/>
    </source>
</evidence>
<evidence type="ECO:0000313" key="3">
    <source>
        <dbReference type="EMBL" id="GKT47034.1"/>
    </source>
</evidence>
<protein>
    <submittedName>
        <fullName evidence="3">Uncharacterized protein</fullName>
    </submittedName>
</protein>
<comment type="caution">
    <text evidence="3">The sequence shown here is derived from an EMBL/GenBank/DDBJ whole genome shotgun (WGS) entry which is preliminary data.</text>
</comment>
<keyword evidence="4" id="KW-1185">Reference proteome</keyword>
<accession>A0AA37LGH9</accession>
<dbReference type="RefSeq" id="XP_049129384.1">
    <property type="nucleotide sequence ID" value="XM_049273427.1"/>
</dbReference>
<proteinExistence type="predicted"/>
<dbReference type="AlphaFoldDB" id="A0AA37LGH9"/>
<feature type="signal peptide" evidence="2">
    <location>
        <begin position="1"/>
        <end position="17"/>
    </location>
</feature>
<feature type="chain" id="PRO_5041266032" evidence="2">
    <location>
        <begin position="18"/>
        <end position="607"/>
    </location>
</feature>
<evidence type="ECO:0000256" key="2">
    <source>
        <dbReference type="SAM" id="SignalP"/>
    </source>
</evidence>
<gene>
    <name evidence="3" type="ORF">ColSpa_07215</name>
</gene>
<sequence>MASLLCGLILYLHVSDGSRLLEYPETKITTNYSPVPATPEDSTKTNGFPKTKDWSILQSNLVDYGPNEPSPRLPGCSAGHPYTKTWKMSDSMMIAYSAMRGSLMRTNDPLRYWMEMKAYETGIRAHHNDDAATGSGGYSAEQPVSSSPEGKEKSINLSGLETSQPQTAAKEHPSPAKGNTTVPGLSVDERQEMDNYAKMLKEVNMAAKEYAPAEMERKSTYEVPRPRFLHISPRFEGFQFEDYLPPRAEVPESPYKQPFDPNRDFAKEYDVSDDEGDPASGRISPCTFRLLAEGCAKQDPNANQVYMAHDRLTLIITQTQRMRPSTPLDDSWKRITVDRLAVSFELQRDVNDGGWITPCYSVESEPSIIYNPRGVTLKHKMRNWWFGLFDRMDPIAARRFRKIQFREVNDPVAPLETATDRSVPSTTSSERNHAYTDAEVLEALHAPGSRRVAGVAPQNAQLIISQRWQTVTRWKAQDTELTRENDSMRLAIERAKIELREIRLTVDHLLQKKAADELAMRQRKHKRVLRQVSAHLHELRYEIQSKFDALKCAQAQNHNMKTELAILQCQIKEECARADMASPDEVRRAVSQHFRDKMAAMELADCF</sequence>
<feature type="compositionally biased region" description="Polar residues" evidence="1">
    <location>
        <begin position="155"/>
        <end position="167"/>
    </location>
</feature>
<feature type="region of interest" description="Disordered" evidence="1">
    <location>
        <begin position="127"/>
        <end position="184"/>
    </location>
</feature>
<evidence type="ECO:0000256" key="1">
    <source>
        <dbReference type="SAM" id="MobiDB-lite"/>
    </source>
</evidence>
<name>A0AA37LGH9_9PEZI</name>